<proteinExistence type="predicted"/>
<comment type="caution">
    <text evidence="2">The sequence shown here is derived from an EMBL/GenBank/DDBJ whole genome shotgun (WGS) entry which is preliminary data.</text>
</comment>
<keyword evidence="3" id="KW-1185">Reference proteome</keyword>
<accession>A0A9P5YSB8</accession>
<evidence type="ECO:0000313" key="2">
    <source>
        <dbReference type="EMBL" id="KAF9474963.1"/>
    </source>
</evidence>
<dbReference type="AlphaFoldDB" id="A0A9P5YSB8"/>
<name>A0A9P5YSB8_9AGAR</name>
<dbReference type="PANTHER" id="PTHR10622:SF10">
    <property type="entry name" value="HET DOMAIN-CONTAINING PROTEIN"/>
    <property type="match status" value="1"/>
</dbReference>
<reference evidence="2" key="1">
    <citation type="submission" date="2020-11" db="EMBL/GenBank/DDBJ databases">
        <authorList>
            <consortium name="DOE Joint Genome Institute"/>
            <person name="Ahrendt S."/>
            <person name="Riley R."/>
            <person name="Andreopoulos W."/>
            <person name="Labutti K."/>
            <person name="Pangilinan J."/>
            <person name="Ruiz-Duenas F.J."/>
            <person name="Barrasa J.M."/>
            <person name="Sanchez-Garcia M."/>
            <person name="Camarero S."/>
            <person name="Miyauchi S."/>
            <person name="Serrano A."/>
            <person name="Linde D."/>
            <person name="Babiker R."/>
            <person name="Drula E."/>
            <person name="Ayuso-Fernandez I."/>
            <person name="Pacheco R."/>
            <person name="Padilla G."/>
            <person name="Ferreira P."/>
            <person name="Barriuso J."/>
            <person name="Kellner H."/>
            <person name="Castanera R."/>
            <person name="Alfaro M."/>
            <person name="Ramirez L."/>
            <person name="Pisabarro A.G."/>
            <person name="Kuo A."/>
            <person name="Tritt A."/>
            <person name="Lipzen A."/>
            <person name="He G."/>
            <person name="Yan M."/>
            <person name="Ng V."/>
            <person name="Cullen D."/>
            <person name="Martin F."/>
            <person name="Rosso M.-N."/>
            <person name="Henrissat B."/>
            <person name="Hibbett D."/>
            <person name="Martinez A.T."/>
            <person name="Grigoriev I.V."/>
        </authorList>
    </citation>
    <scope>NUCLEOTIDE SEQUENCE</scope>
    <source>
        <strain evidence="2">CIRM-BRFM 674</strain>
    </source>
</reference>
<dbReference type="InterPro" id="IPR010730">
    <property type="entry name" value="HET"/>
</dbReference>
<evidence type="ECO:0000313" key="3">
    <source>
        <dbReference type="Proteomes" id="UP000807469"/>
    </source>
</evidence>
<feature type="domain" description="Heterokaryon incompatibility" evidence="1">
    <location>
        <begin position="219"/>
        <end position="311"/>
    </location>
</feature>
<dbReference type="PANTHER" id="PTHR10622">
    <property type="entry name" value="HET DOMAIN-CONTAINING PROTEIN"/>
    <property type="match status" value="1"/>
</dbReference>
<organism evidence="2 3">
    <name type="scientific">Pholiota conissans</name>
    <dbReference type="NCBI Taxonomy" id="109636"/>
    <lineage>
        <taxon>Eukaryota</taxon>
        <taxon>Fungi</taxon>
        <taxon>Dikarya</taxon>
        <taxon>Basidiomycota</taxon>
        <taxon>Agaricomycotina</taxon>
        <taxon>Agaricomycetes</taxon>
        <taxon>Agaricomycetidae</taxon>
        <taxon>Agaricales</taxon>
        <taxon>Agaricineae</taxon>
        <taxon>Strophariaceae</taxon>
        <taxon>Pholiota</taxon>
    </lineage>
</organism>
<gene>
    <name evidence="2" type="ORF">BDN70DRAFT_884288</name>
</gene>
<dbReference type="OrthoDB" id="3099760at2759"/>
<protein>
    <recommendedName>
        <fullName evidence="1">Heterokaryon incompatibility domain-containing protein</fullName>
    </recommendedName>
</protein>
<sequence length="641" mass="71873">MSQTPSSLLSESIPVNIGCADDSVRHTSLSLSSSAQILLTALQAVIIPLIKVVLPKSEGLGDVEPGPEAEDFLVALQKYISSVVQEQLKVEQHSQMTRVVDLGDAAFSPSVEALDTGVGQHAIAGSPSAEPVQAGKSMHMVTTNPHLERNPLQAEALANLRAKVFNEMPIRLLSFQKYGSQLNITLMDRPQIYAFLETKLLEREGNQNRASEASSIAEYAILSHTWIRSASAEVSYNDWQKGSFDLSHAGYHKLVNFCRIAMEKHGLAFGWMDTVCIDKNSSTELDESIRSMYKWYQHAKICVTYLAETNSLAEMQNDAWFTRGWTLQELLAPWGIKFYGRNWKQLVASSFTDKIDANILRKIEAATTITKNELLSYNIVPISRRMEWAAERTVTRGEDHAYSLMGIFGINMSTAYGEGAELAFLRLSKEILSTFKSGVLDLFNWGGHVSREWTSEKYTPALLPPGPKFYLQRKNINYPPALIEPLLLTHVGLRVPVLILPVAQNLHSGTEYESIGIYYAAISIDTSLHTPTMHTYSFNVLDSRVFRPTFDDVPRYAFAVLNCGGDTDIINVPKNCFAVAFHYRGDVLVTPITNKQMIDTRYPITFALNSKVRHSDKIEDSYSIKRSELKLHMMQFLSMYF</sequence>
<evidence type="ECO:0000259" key="1">
    <source>
        <dbReference type="Pfam" id="PF06985"/>
    </source>
</evidence>
<dbReference type="EMBL" id="MU155353">
    <property type="protein sequence ID" value="KAF9474963.1"/>
    <property type="molecule type" value="Genomic_DNA"/>
</dbReference>
<dbReference type="Proteomes" id="UP000807469">
    <property type="component" value="Unassembled WGS sequence"/>
</dbReference>
<dbReference type="Pfam" id="PF06985">
    <property type="entry name" value="HET"/>
    <property type="match status" value="1"/>
</dbReference>